<accession>A0A3D9S3N3</accession>
<comment type="caution">
    <text evidence="1">The sequence shown here is derived from an EMBL/GenBank/DDBJ whole genome shotgun (WGS) entry which is preliminary data.</text>
</comment>
<dbReference type="EMBL" id="QTTN01000009">
    <property type="protein sequence ID" value="REE87378.1"/>
    <property type="molecule type" value="Genomic_DNA"/>
</dbReference>
<evidence type="ECO:0000313" key="2">
    <source>
        <dbReference type="Proteomes" id="UP000256304"/>
    </source>
</evidence>
<dbReference type="Proteomes" id="UP000256304">
    <property type="component" value="Unassembled WGS sequence"/>
</dbReference>
<gene>
    <name evidence="1" type="ORF">A8990_10923</name>
</gene>
<protein>
    <submittedName>
        <fullName evidence="1">Uncharacterized protein</fullName>
    </submittedName>
</protein>
<reference evidence="1 2" key="1">
    <citation type="submission" date="2018-08" db="EMBL/GenBank/DDBJ databases">
        <title>Genomic Encyclopedia of Type Strains, Phase III (KMG-III): the genomes of soil and plant-associated and newly described type strains.</title>
        <authorList>
            <person name="Whitman W."/>
        </authorList>
    </citation>
    <scope>NUCLEOTIDE SEQUENCE [LARGE SCALE GENOMIC DNA]</scope>
    <source>
        <strain evidence="1 2">CGMCC 1.10966</strain>
    </source>
</reference>
<dbReference type="RefSeq" id="WP_116188835.1">
    <property type="nucleotide sequence ID" value="NZ_QTTN01000009.1"/>
</dbReference>
<organism evidence="1 2">
    <name type="scientific">Paenibacillus taihuensis</name>
    <dbReference type="NCBI Taxonomy" id="1156355"/>
    <lineage>
        <taxon>Bacteria</taxon>
        <taxon>Bacillati</taxon>
        <taxon>Bacillota</taxon>
        <taxon>Bacilli</taxon>
        <taxon>Bacillales</taxon>
        <taxon>Paenibacillaceae</taxon>
        <taxon>Paenibacillus</taxon>
    </lineage>
</organism>
<dbReference type="OrthoDB" id="5501404at2"/>
<evidence type="ECO:0000313" key="1">
    <source>
        <dbReference type="EMBL" id="REE87378.1"/>
    </source>
</evidence>
<name>A0A3D9S3N3_9BACL</name>
<dbReference type="AlphaFoldDB" id="A0A3D9S3N3"/>
<keyword evidence="2" id="KW-1185">Reference proteome</keyword>
<sequence>MTPSGAAAVSKANTSGYKVESPFLNLSEMSSYEQNEAQEAYEFEQMYEQNQYQIEPEAESFESPFVFREFAGESVQSEQASPSAPGHVMQFLSELHDHQFNEALYELYAEAEQFHDEQGFQPTGHFEQLAFEAEQMLDRINQGIGSRNFASMQEGEMEAVIQQFEPETAHLSPQFENFLGKVFNKVKSIAKGAVDLAKKGISMLPIGSILSKLKALVRPLLSKVLRFAISKLPASLQGPARMLQAKFLNEAEAEAFIGELEMEAEAENESEAEQEMETVPDIGRLQHEFDSSIALHAFGAGEFEHEFEQEWGEQENEFEQEDPLQRLHDARETLVRQIGELRDGENPGPVLEQFIPAVLPLLKLGISIIGRPKVVKFLAGCLATLIEPVVKQPLARMLALPMVDIGLKFASLETSAQSEAQAGANAVAAAVEDTVREVAMLPETVLENEELLQGYIQSAFEAASSANFPPAMLRPELRETSGLNGTWMMMPSQSSKKFYKKYSKVIEITLTPQMMKAIHTFGNRPLSDFLRDHQGIVPNKSVKARLHLYEAIMGTTLSRIARMEKHVPGLGVAGKQAWSQLHPLTPESAGILFREPGLGRKASRRFRTFRRKIAAGKRFYYLEIAGARVQVVPKVMPRAVSKPGVVSPTPTSTLTPAPRTRRSNQANVTIDFPRKQVRVFLFVSEADSQQISAKIRQGMPATSAVMVLKSFLKGTIKSAFSGEWRQHVKIVQEYEAQEQFVGGLAKKAGTFLLQKLGENLWIWLEKYLQEYFKTKSAEFAAAAAKDADGVTIMITIMNPPGLGLVQSALKGNMKSMLGGLPSGIPNYSIKVIPGYRFH</sequence>
<proteinExistence type="predicted"/>